<name>A0A453QYN3_AEGTS</name>
<sequence>WWRCLGDGQMMLMHLELVTICFGIPTLMLLN</sequence>
<reference evidence="3" key="1">
    <citation type="journal article" date="2014" name="Science">
        <title>Ancient hybridizations among the ancestral genomes of bread wheat.</title>
        <authorList>
            <consortium name="International Wheat Genome Sequencing Consortium,"/>
            <person name="Marcussen T."/>
            <person name="Sandve S.R."/>
            <person name="Heier L."/>
            <person name="Spannagl M."/>
            <person name="Pfeifer M."/>
            <person name="Jakobsen K.S."/>
            <person name="Wulff B.B."/>
            <person name="Steuernagel B."/>
            <person name="Mayer K.F."/>
            <person name="Olsen O.A."/>
        </authorList>
    </citation>
    <scope>NUCLEOTIDE SEQUENCE [LARGE SCALE GENOMIC DNA]</scope>
    <source>
        <strain evidence="3">cv. AL8/78</strain>
    </source>
</reference>
<dbReference type="Proteomes" id="UP000015105">
    <property type="component" value="Chromosome 7D"/>
</dbReference>
<protein>
    <submittedName>
        <fullName evidence="2">Uncharacterized protein</fullName>
    </submittedName>
</protein>
<reference evidence="3" key="2">
    <citation type="journal article" date="2017" name="Nat. Plants">
        <title>The Aegilops tauschii genome reveals multiple impacts of transposons.</title>
        <authorList>
            <person name="Zhao G."/>
            <person name="Zou C."/>
            <person name="Li K."/>
            <person name="Wang K."/>
            <person name="Li T."/>
            <person name="Gao L."/>
            <person name="Zhang X."/>
            <person name="Wang H."/>
            <person name="Yang Z."/>
            <person name="Liu X."/>
            <person name="Jiang W."/>
            <person name="Mao L."/>
            <person name="Kong X."/>
            <person name="Jiao Y."/>
            <person name="Jia J."/>
        </authorList>
    </citation>
    <scope>NUCLEOTIDE SEQUENCE [LARGE SCALE GENOMIC DNA]</scope>
    <source>
        <strain evidence="3">cv. AL8/78</strain>
    </source>
</reference>
<dbReference type="Gramene" id="AET7Gv20374900.3">
    <property type="protein sequence ID" value="AET7Gv20374900.3"/>
    <property type="gene ID" value="AET7Gv20374900"/>
</dbReference>
<evidence type="ECO:0000313" key="3">
    <source>
        <dbReference type="Proteomes" id="UP000015105"/>
    </source>
</evidence>
<accession>A0A453QYN3</accession>
<evidence type="ECO:0000313" key="2">
    <source>
        <dbReference type="EnsemblPlants" id="AET7Gv20374900.3"/>
    </source>
</evidence>
<organism evidence="2 3">
    <name type="scientific">Aegilops tauschii subsp. strangulata</name>
    <name type="common">Goatgrass</name>
    <dbReference type="NCBI Taxonomy" id="200361"/>
    <lineage>
        <taxon>Eukaryota</taxon>
        <taxon>Viridiplantae</taxon>
        <taxon>Streptophyta</taxon>
        <taxon>Embryophyta</taxon>
        <taxon>Tracheophyta</taxon>
        <taxon>Spermatophyta</taxon>
        <taxon>Magnoliopsida</taxon>
        <taxon>Liliopsida</taxon>
        <taxon>Poales</taxon>
        <taxon>Poaceae</taxon>
        <taxon>BOP clade</taxon>
        <taxon>Pooideae</taxon>
        <taxon>Triticodae</taxon>
        <taxon>Triticeae</taxon>
        <taxon>Triticinae</taxon>
        <taxon>Aegilops</taxon>
    </lineage>
</organism>
<evidence type="ECO:0000256" key="1">
    <source>
        <dbReference type="SAM" id="Phobius"/>
    </source>
</evidence>
<keyword evidence="1" id="KW-0812">Transmembrane</keyword>
<feature type="transmembrane region" description="Helical" evidence="1">
    <location>
        <begin position="12"/>
        <end position="30"/>
    </location>
</feature>
<keyword evidence="3" id="KW-1185">Reference proteome</keyword>
<reference evidence="2" key="5">
    <citation type="journal article" date="2021" name="G3 (Bethesda)">
        <title>Aegilops tauschii genome assembly Aet v5.0 features greater sequence contiguity and improved annotation.</title>
        <authorList>
            <person name="Wang L."/>
            <person name="Zhu T."/>
            <person name="Rodriguez J.C."/>
            <person name="Deal K.R."/>
            <person name="Dubcovsky J."/>
            <person name="McGuire P.E."/>
            <person name="Lux T."/>
            <person name="Spannagl M."/>
            <person name="Mayer K.F.X."/>
            <person name="Baldrich P."/>
            <person name="Meyers B.C."/>
            <person name="Huo N."/>
            <person name="Gu Y.Q."/>
            <person name="Zhou H."/>
            <person name="Devos K.M."/>
            <person name="Bennetzen J.L."/>
            <person name="Unver T."/>
            <person name="Budak H."/>
            <person name="Gulick P.J."/>
            <person name="Galiba G."/>
            <person name="Kalapos B."/>
            <person name="Nelson D.R."/>
            <person name="Li P."/>
            <person name="You F.M."/>
            <person name="Luo M.C."/>
            <person name="Dvorak J."/>
        </authorList>
    </citation>
    <scope>NUCLEOTIDE SEQUENCE [LARGE SCALE GENOMIC DNA]</scope>
    <source>
        <strain evidence="2">cv. AL8/78</strain>
    </source>
</reference>
<reference evidence="2" key="4">
    <citation type="submission" date="2019-03" db="UniProtKB">
        <authorList>
            <consortium name="EnsemblPlants"/>
        </authorList>
    </citation>
    <scope>IDENTIFICATION</scope>
</reference>
<keyword evidence="1" id="KW-1133">Transmembrane helix</keyword>
<keyword evidence="1" id="KW-0472">Membrane</keyword>
<dbReference type="AlphaFoldDB" id="A0A453QYN3"/>
<reference evidence="2" key="3">
    <citation type="journal article" date="2017" name="Nature">
        <title>Genome sequence of the progenitor of the wheat D genome Aegilops tauschii.</title>
        <authorList>
            <person name="Luo M.C."/>
            <person name="Gu Y.Q."/>
            <person name="Puiu D."/>
            <person name="Wang H."/>
            <person name="Twardziok S.O."/>
            <person name="Deal K.R."/>
            <person name="Huo N."/>
            <person name="Zhu T."/>
            <person name="Wang L."/>
            <person name="Wang Y."/>
            <person name="McGuire P.E."/>
            <person name="Liu S."/>
            <person name="Long H."/>
            <person name="Ramasamy R.K."/>
            <person name="Rodriguez J.C."/>
            <person name="Van S.L."/>
            <person name="Yuan L."/>
            <person name="Wang Z."/>
            <person name="Xia Z."/>
            <person name="Xiao L."/>
            <person name="Anderson O.D."/>
            <person name="Ouyang S."/>
            <person name="Liang Y."/>
            <person name="Zimin A.V."/>
            <person name="Pertea G."/>
            <person name="Qi P."/>
            <person name="Bennetzen J.L."/>
            <person name="Dai X."/>
            <person name="Dawson M.W."/>
            <person name="Muller H.G."/>
            <person name="Kugler K."/>
            <person name="Rivarola-Duarte L."/>
            <person name="Spannagl M."/>
            <person name="Mayer K.F.X."/>
            <person name="Lu F.H."/>
            <person name="Bevan M.W."/>
            <person name="Leroy P."/>
            <person name="Li P."/>
            <person name="You F.M."/>
            <person name="Sun Q."/>
            <person name="Liu Z."/>
            <person name="Lyons E."/>
            <person name="Wicker T."/>
            <person name="Salzberg S.L."/>
            <person name="Devos K.M."/>
            <person name="Dvorak J."/>
        </authorList>
    </citation>
    <scope>NUCLEOTIDE SEQUENCE [LARGE SCALE GENOMIC DNA]</scope>
    <source>
        <strain evidence="2">cv. AL8/78</strain>
    </source>
</reference>
<proteinExistence type="predicted"/>
<dbReference type="EnsemblPlants" id="AET7Gv20374900.3">
    <property type="protein sequence ID" value="AET7Gv20374900.3"/>
    <property type="gene ID" value="AET7Gv20374900"/>
</dbReference>